<keyword evidence="7 13" id="KW-1133">Transmembrane helix</keyword>
<dbReference type="GO" id="GO:0005886">
    <property type="term" value="C:plasma membrane"/>
    <property type="evidence" value="ECO:0007669"/>
    <property type="project" value="TreeGrafter"/>
</dbReference>
<feature type="domain" description="AMP-dependent synthetase/ligase" evidence="14">
    <location>
        <begin position="60"/>
        <end position="449"/>
    </location>
</feature>
<accession>A0A6G1QJ73</accession>
<evidence type="ECO:0000256" key="13">
    <source>
        <dbReference type="SAM" id="Phobius"/>
    </source>
</evidence>
<comment type="similarity">
    <text evidence="1">Belongs to the ATP-dependent AMP-binding enzyme family.</text>
</comment>
<dbReference type="PROSITE" id="PS00455">
    <property type="entry name" value="AMP_BINDING"/>
    <property type="match status" value="1"/>
</dbReference>
<dbReference type="SUPFAM" id="SSF56801">
    <property type="entry name" value="Acetyl-CoA synthetase-like"/>
    <property type="match status" value="1"/>
</dbReference>
<dbReference type="Gene3D" id="3.30.300.30">
    <property type="match status" value="1"/>
</dbReference>
<evidence type="ECO:0000256" key="12">
    <source>
        <dbReference type="ARBA" id="ARBA00048666"/>
    </source>
</evidence>
<dbReference type="InterPro" id="IPR020845">
    <property type="entry name" value="AMP-binding_CS"/>
</dbReference>
<dbReference type="GO" id="GO:0004467">
    <property type="term" value="F:long-chain fatty acid-CoA ligase activity"/>
    <property type="evidence" value="ECO:0007669"/>
    <property type="project" value="UniProtKB-EC"/>
</dbReference>
<proteinExistence type="inferred from homology"/>
<dbReference type="PANTHER" id="PTHR43107">
    <property type="entry name" value="LONG-CHAIN FATTY ACID TRANSPORT PROTEIN"/>
    <property type="match status" value="1"/>
</dbReference>
<evidence type="ECO:0000313" key="16">
    <source>
        <dbReference type="Proteomes" id="UP000503349"/>
    </source>
</evidence>
<keyword evidence="2" id="KW-0813">Transport</keyword>
<keyword evidence="3" id="KW-0436">Ligase</keyword>
<keyword evidence="5" id="KW-0547">Nucleotide-binding</keyword>
<evidence type="ECO:0000256" key="8">
    <source>
        <dbReference type="ARBA" id="ARBA00023098"/>
    </source>
</evidence>
<dbReference type="InterPro" id="IPR045851">
    <property type="entry name" value="AMP-bd_C_sf"/>
</dbReference>
<evidence type="ECO:0000256" key="2">
    <source>
        <dbReference type="ARBA" id="ARBA00022448"/>
    </source>
</evidence>
<dbReference type="EC" id="6.2.1.3" evidence="9"/>
<evidence type="ECO:0000256" key="3">
    <source>
        <dbReference type="ARBA" id="ARBA00022598"/>
    </source>
</evidence>
<feature type="transmembrane region" description="Helical" evidence="13">
    <location>
        <begin position="220"/>
        <end position="242"/>
    </location>
</feature>
<dbReference type="GO" id="GO:0005789">
    <property type="term" value="C:endoplasmic reticulum membrane"/>
    <property type="evidence" value="ECO:0007669"/>
    <property type="project" value="TreeGrafter"/>
</dbReference>
<evidence type="ECO:0000256" key="10">
    <source>
        <dbReference type="ARBA" id="ARBA00036527"/>
    </source>
</evidence>
<dbReference type="Gene3D" id="3.40.50.12780">
    <property type="entry name" value="N-terminal domain of ligase-like"/>
    <property type="match status" value="2"/>
</dbReference>
<feature type="transmembrane region" description="Helical" evidence="13">
    <location>
        <begin position="193"/>
        <end position="214"/>
    </location>
</feature>
<dbReference type="Proteomes" id="UP000503349">
    <property type="component" value="Chromosome 17"/>
</dbReference>
<gene>
    <name evidence="15" type="ORF">EXN66_Car018127</name>
</gene>
<evidence type="ECO:0000313" key="15">
    <source>
        <dbReference type="EMBL" id="KAF3702439.1"/>
    </source>
</evidence>
<sequence length="646" mass="72871">MWSVAVTTVLAGLLALYLYQRMSHPFFWADLMYYLKLWSYRHTLQTRMQKGIITFLDCFLHQARTKPNKPFIIFEEQTLTYQDVDRRSNQFANAFRAEASLKKGDIVAQLMCNEPDFLCVWLGLCKLGCEVAFVNVNIKGKSLLHSLHSCGAKTLVVGAGIALLCFYVCCVIMLTTLSVLLTVICETFLRSKLFLTAQPILAYMVLRLAMYTRVNTHSSYVMIMESFILTAASHIYYLVHFVEEVLPDLRKDNVATWVVDYTSPSEDFNSLLDKVERMSGETLSELPKVDIMSNFLFIFTSGTTGLSKAARIGHLKAIMSMAFLQMCGATSDDIIYSPLPLYHMSASLLGIGGCIQLGATCVLKKKFSASQFWKDCVKHNVSVVQYIGELCRYLVNHPVVPEEKTHSVWLAAGSGLKSDVWKAFVKRFGGIRVREGYGLTEASIGFLNYTDVVGPIGRASFFNKLSMPFELLRYDLETYEPVRTDSGRCIRAQKGEPGILVAPMTAVNQFLGYAGNKCESEKKLLKNVFKTGDIYFNTGDLLVHDHKDFLYFHDRIGDTFRWKGENVSTTEVSEVLGLLDFIQETSVYGVTIPGYEGRAGMAAIVLKQDYKLNGEELYNHLLKTLPAYAWPWFLRIRSIPISDSQT</sequence>
<keyword evidence="8" id="KW-0443">Lipid metabolism</keyword>
<evidence type="ECO:0000256" key="1">
    <source>
        <dbReference type="ARBA" id="ARBA00006432"/>
    </source>
</evidence>
<evidence type="ECO:0000259" key="14">
    <source>
        <dbReference type="Pfam" id="PF00501"/>
    </source>
</evidence>
<keyword evidence="4 13" id="KW-0812">Transmembrane</keyword>
<feature type="transmembrane region" description="Helical" evidence="13">
    <location>
        <begin position="155"/>
        <end position="181"/>
    </location>
</feature>
<evidence type="ECO:0000256" key="7">
    <source>
        <dbReference type="ARBA" id="ARBA00022989"/>
    </source>
</evidence>
<dbReference type="InterPro" id="IPR042099">
    <property type="entry name" value="ANL_N_sf"/>
</dbReference>
<evidence type="ECO:0000256" key="9">
    <source>
        <dbReference type="ARBA" id="ARBA00026121"/>
    </source>
</evidence>
<dbReference type="GO" id="GO:0005324">
    <property type="term" value="F:long-chain fatty acid transmembrane transporter activity"/>
    <property type="evidence" value="ECO:0007669"/>
    <property type="project" value="TreeGrafter"/>
</dbReference>
<dbReference type="FunFam" id="3.40.50.12780:FF:000005">
    <property type="entry name" value="Solute carrier family 27 member 6"/>
    <property type="match status" value="1"/>
</dbReference>
<name>A0A6G1QJ73_CHAAH</name>
<dbReference type="Pfam" id="PF00501">
    <property type="entry name" value="AMP-binding"/>
    <property type="match status" value="1"/>
</dbReference>
<dbReference type="AlphaFoldDB" id="A0A6G1QJ73"/>
<keyword evidence="6" id="KW-0276">Fatty acid metabolism</keyword>
<reference evidence="15 16" key="1">
    <citation type="submission" date="2019-02" db="EMBL/GenBank/DDBJ databases">
        <title>Opniocepnalus argus genome.</title>
        <authorList>
            <person name="Zhou C."/>
            <person name="Xiao S."/>
        </authorList>
    </citation>
    <scope>NUCLEOTIDE SEQUENCE [LARGE SCALE GENOMIC DNA]</scope>
    <source>
        <strain evidence="15">OARG1902GOOAL</strain>
        <tissue evidence="15">Muscle</tissue>
    </source>
</reference>
<reference evidence="16" key="2">
    <citation type="submission" date="2019-02" db="EMBL/GenBank/DDBJ databases">
        <title>Opniocepnalus argus Var Kimnra genome.</title>
        <authorList>
            <person name="Zhou C."/>
            <person name="Xiao S."/>
        </authorList>
    </citation>
    <scope>NUCLEOTIDE SEQUENCE [LARGE SCALE GENOMIC DNA]</scope>
</reference>
<evidence type="ECO:0000256" key="11">
    <source>
        <dbReference type="ARBA" id="ARBA00041297"/>
    </source>
</evidence>
<comment type="catalytic activity">
    <reaction evidence="12">
        <text>tetracosanoate + ATP + CoA = tetracosanoyl-CoA + AMP + diphosphate</text>
        <dbReference type="Rhea" id="RHEA:33639"/>
        <dbReference type="ChEBI" id="CHEBI:30616"/>
        <dbReference type="ChEBI" id="CHEBI:31014"/>
        <dbReference type="ChEBI" id="CHEBI:33019"/>
        <dbReference type="ChEBI" id="CHEBI:57287"/>
        <dbReference type="ChEBI" id="CHEBI:65052"/>
        <dbReference type="ChEBI" id="CHEBI:456215"/>
    </reaction>
    <physiologicalReaction direction="left-to-right" evidence="12">
        <dbReference type="Rhea" id="RHEA:33640"/>
    </physiologicalReaction>
</comment>
<organism evidence="15 16">
    <name type="scientific">Channa argus</name>
    <name type="common">Northern snakehead</name>
    <name type="synonym">Ophicephalus argus</name>
    <dbReference type="NCBI Taxonomy" id="215402"/>
    <lineage>
        <taxon>Eukaryota</taxon>
        <taxon>Metazoa</taxon>
        <taxon>Chordata</taxon>
        <taxon>Craniata</taxon>
        <taxon>Vertebrata</taxon>
        <taxon>Euteleostomi</taxon>
        <taxon>Actinopterygii</taxon>
        <taxon>Neopterygii</taxon>
        <taxon>Teleostei</taxon>
        <taxon>Neoteleostei</taxon>
        <taxon>Acanthomorphata</taxon>
        <taxon>Anabantaria</taxon>
        <taxon>Anabantiformes</taxon>
        <taxon>Channoidei</taxon>
        <taxon>Channidae</taxon>
        <taxon>Channa</taxon>
    </lineage>
</organism>
<dbReference type="GO" id="GO:0000166">
    <property type="term" value="F:nucleotide binding"/>
    <property type="evidence" value="ECO:0007669"/>
    <property type="project" value="UniProtKB-KW"/>
</dbReference>
<evidence type="ECO:0000256" key="4">
    <source>
        <dbReference type="ARBA" id="ARBA00022692"/>
    </source>
</evidence>
<dbReference type="GO" id="GO:0044539">
    <property type="term" value="P:long-chain fatty acid import into cell"/>
    <property type="evidence" value="ECO:0007669"/>
    <property type="project" value="TreeGrafter"/>
</dbReference>
<dbReference type="PANTHER" id="PTHR43107:SF16">
    <property type="entry name" value="LONG-CHAIN FATTY ACID TRANSPORT PROTEIN 6-LIKE"/>
    <property type="match status" value="1"/>
</dbReference>
<evidence type="ECO:0000256" key="6">
    <source>
        <dbReference type="ARBA" id="ARBA00022832"/>
    </source>
</evidence>
<protein>
    <recommendedName>
        <fullName evidence="9">long-chain-fatty-acid--CoA ligase</fullName>
        <ecNumber evidence="9">6.2.1.3</ecNumber>
    </recommendedName>
    <alternativeName>
        <fullName evidence="11">Long-chain-fatty-acid--CoA ligase</fullName>
    </alternativeName>
</protein>
<keyword evidence="13" id="KW-0472">Membrane</keyword>
<comment type="catalytic activity">
    <reaction evidence="10">
        <text>a very long-chain fatty acid + ATP + CoA = a very long-chain fatty acyl-CoA + AMP + diphosphate</text>
        <dbReference type="Rhea" id="RHEA:54536"/>
        <dbReference type="ChEBI" id="CHEBI:30616"/>
        <dbReference type="ChEBI" id="CHEBI:33019"/>
        <dbReference type="ChEBI" id="CHEBI:57287"/>
        <dbReference type="ChEBI" id="CHEBI:58950"/>
        <dbReference type="ChEBI" id="CHEBI:138261"/>
        <dbReference type="ChEBI" id="CHEBI:456215"/>
    </reaction>
    <physiologicalReaction direction="left-to-right" evidence="10">
        <dbReference type="Rhea" id="RHEA:54537"/>
    </physiologicalReaction>
</comment>
<evidence type="ECO:0000256" key="5">
    <source>
        <dbReference type="ARBA" id="ARBA00022741"/>
    </source>
</evidence>
<keyword evidence="16" id="KW-1185">Reference proteome</keyword>
<dbReference type="InterPro" id="IPR000873">
    <property type="entry name" value="AMP-dep_synth/lig_dom"/>
</dbReference>
<dbReference type="EMBL" id="CM015728">
    <property type="protein sequence ID" value="KAF3702439.1"/>
    <property type="molecule type" value="Genomic_DNA"/>
</dbReference>